<evidence type="ECO:0000256" key="1">
    <source>
        <dbReference type="SAM" id="MobiDB-lite"/>
    </source>
</evidence>
<dbReference type="AlphaFoldDB" id="A0A4Z2I649"/>
<accession>A0A4Z2I649</accession>
<name>A0A4Z2I649_9TELE</name>
<sequence>MFYYERKQKGERWDRFSSETDPHDSASVQEACTPGEWRTLLSVQLCKQTLHPEVQKDVA</sequence>
<dbReference type="EMBL" id="SRLO01000133">
    <property type="protein sequence ID" value="TNN72703.1"/>
    <property type="molecule type" value="Genomic_DNA"/>
</dbReference>
<evidence type="ECO:0000313" key="3">
    <source>
        <dbReference type="Proteomes" id="UP000314294"/>
    </source>
</evidence>
<feature type="compositionally biased region" description="Basic and acidic residues" evidence="1">
    <location>
        <begin position="1"/>
        <end position="24"/>
    </location>
</feature>
<proteinExistence type="predicted"/>
<reference evidence="2 3" key="1">
    <citation type="submission" date="2019-03" db="EMBL/GenBank/DDBJ databases">
        <title>First draft genome of Liparis tanakae, snailfish: a comprehensive survey of snailfish specific genes.</title>
        <authorList>
            <person name="Kim W."/>
            <person name="Song I."/>
            <person name="Jeong J.-H."/>
            <person name="Kim D."/>
            <person name="Kim S."/>
            <person name="Ryu S."/>
            <person name="Song J.Y."/>
            <person name="Lee S.K."/>
        </authorList>
    </citation>
    <scope>NUCLEOTIDE SEQUENCE [LARGE SCALE GENOMIC DNA]</scope>
    <source>
        <tissue evidence="2">Muscle</tissue>
    </source>
</reference>
<gene>
    <name evidence="2" type="ORF">EYF80_016987</name>
</gene>
<dbReference type="Proteomes" id="UP000314294">
    <property type="component" value="Unassembled WGS sequence"/>
</dbReference>
<protein>
    <submittedName>
        <fullName evidence="2">Uncharacterized protein</fullName>
    </submittedName>
</protein>
<comment type="caution">
    <text evidence="2">The sequence shown here is derived from an EMBL/GenBank/DDBJ whole genome shotgun (WGS) entry which is preliminary data.</text>
</comment>
<feature type="region of interest" description="Disordered" evidence="1">
    <location>
        <begin position="1"/>
        <end position="29"/>
    </location>
</feature>
<organism evidence="2 3">
    <name type="scientific">Liparis tanakae</name>
    <name type="common">Tanaka's snailfish</name>
    <dbReference type="NCBI Taxonomy" id="230148"/>
    <lineage>
        <taxon>Eukaryota</taxon>
        <taxon>Metazoa</taxon>
        <taxon>Chordata</taxon>
        <taxon>Craniata</taxon>
        <taxon>Vertebrata</taxon>
        <taxon>Euteleostomi</taxon>
        <taxon>Actinopterygii</taxon>
        <taxon>Neopterygii</taxon>
        <taxon>Teleostei</taxon>
        <taxon>Neoteleostei</taxon>
        <taxon>Acanthomorphata</taxon>
        <taxon>Eupercaria</taxon>
        <taxon>Perciformes</taxon>
        <taxon>Cottioidei</taxon>
        <taxon>Cottales</taxon>
        <taxon>Liparidae</taxon>
        <taxon>Liparis</taxon>
    </lineage>
</organism>
<keyword evidence="3" id="KW-1185">Reference proteome</keyword>
<evidence type="ECO:0000313" key="2">
    <source>
        <dbReference type="EMBL" id="TNN72703.1"/>
    </source>
</evidence>